<gene>
    <name evidence="1" type="ORF">WA026_021751</name>
</gene>
<evidence type="ECO:0000313" key="2">
    <source>
        <dbReference type="Proteomes" id="UP001431783"/>
    </source>
</evidence>
<evidence type="ECO:0000313" key="1">
    <source>
        <dbReference type="EMBL" id="KAK9873262.1"/>
    </source>
</evidence>
<dbReference type="Proteomes" id="UP001431783">
    <property type="component" value="Unassembled WGS sequence"/>
</dbReference>
<organism evidence="1 2">
    <name type="scientific">Henosepilachna vigintioctopunctata</name>
    <dbReference type="NCBI Taxonomy" id="420089"/>
    <lineage>
        <taxon>Eukaryota</taxon>
        <taxon>Metazoa</taxon>
        <taxon>Ecdysozoa</taxon>
        <taxon>Arthropoda</taxon>
        <taxon>Hexapoda</taxon>
        <taxon>Insecta</taxon>
        <taxon>Pterygota</taxon>
        <taxon>Neoptera</taxon>
        <taxon>Endopterygota</taxon>
        <taxon>Coleoptera</taxon>
        <taxon>Polyphaga</taxon>
        <taxon>Cucujiformia</taxon>
        <taxon>Coccinelloidea</taxon>
        <taxon>Coccinellidae</taxon>
        <taxon>Epilachninae</taxon>
        <taxon>Epilachnini</taxon>
        <taxon>Henosepilachna</taxon>
    </lineage>
</organism>
<dbReference type="AlphaFoldDB" id="A0AAW1TY26"/>
<keyword evidence="2" id="KW-1185">Reference proteome</keyword>
<sequence>MDDDTEACAIRKLKRTLAGEVIAECESASDVSKIRKTINNLQDKYIANILEKYRPRIIVNGIEFIEDITHEKLEIIMQNELAKHDSFYLKVIIKLYNKKFEDTSRVIEVDAKILNFLGKRTVIN</sequence>
<dbReference type="EMBL" id="JARQZJ010000017">
    <property type="protein sequence ID" value="KAK9873262.1"/>
    <property type="molecule type" value="Genomic_DNA"/>
</dbReference>
<comment type="caution">
    <text evidence="1">The sequence shown here is derived from an EMBL/GenBank/DDBJ whole genome shotgun (WGS) entry which is preliminary data.</text>
</comment>
<accession>A0AAW1TY26</accession>
<reference evidence="1 2" key="1">
    <citation type="submission" date="2023-03" db="EMBL/GenBank/DDBJ databases">
        <title>Genome insight into feeding habits of ladybird beetles.</title>
        <authorList>
            <person name="Li H.-S."/>
            <person name="Huang Y.-H."/>
            <person name="Pang H."/>
        </authorList>
    </citation>
    <scope>NUCLEOTIDE SEQUENCE [LARGE SCALE GENOMIC DNA]</scope>
    <source>
        <strain evidence="1">SYSU_2023b</strain>
        <tissue evidence="1">Whole body</tissue>
    </source>
</reference>
<name>A0AAW1TY26_9CUCU</name>
<protein>
    <submittedName>
        <fullName evidence="1">Uncharacterized protein</fullName>
    </submittedName>
</protein>
<proteinExistence type="predicted"/>